<evidence type="ECO:0000313" key="5">
    <source>
        <dbReference type="Proteomes" id="UP000789831"/>
    </source>
</evidence>
<dbReference type="GO" id="GO:0044773">
    <property type="term" value="P:mitotic DNA damage checkpoint signaling"/>
    <property type="evidence" value="ECO:0007669"/>
    <property type="project" value="TreeGrafter"/>
</dbReference>
<dbReference type="PROSITE" id="PS50004">
    <property type="entry name" value="C2"/>
    <property type="match status" value="1"/>
</dbReference>
<dbReference type="Gene3D" id="2.60.40.150">
    <property type="entry name" value="C2 domain"/>
    <property type="match status" value="1"/>
</dbReference>
<organism evidence="4 5">
    <name type="scientific">Ambispora gerdemannii</name>
    <dbReference type="NCBI Taxonomy" id="144530"/>
    <lineage>
        <taxon>Eukaryota</taxon>
        <taxon>Fungi</taxon>
        <taxon>Fungi incertae sedis</taxon>
        <taxon>Mucoromycota</taxon>
        <taxon>Glomeromycotina</taxon>
        <taxon>Glomeromycetes</taxon>
        <taxon>Archaeosporales</taxon>
        <taxon>Ambisporaceae</taxon>
        <taxon>Ambispora</taxon>
    </lineage>
</organism>
<dbReference type="PANTHER" id="PTHR44167:SF24">
    <property type="entry name" value="SERINE_THREONINE-PROTEIN KINASE CHK2"/>
    <property type="match status" value="1"/>
</dbReference>
<proteinExistence type="predicted"/>
<feature type="domain" description="Protein kinase" evidence="3">
    <location>
        <begin position="489"/>
        <end position="748"/>
    </location>
</feature>
<feature type="domain" description="C2" evidence="2">
    <location>
        <begin position="9"/>
        <end position="140"/>
    </location>
</feature>
<dbReference type="GO" id="GO:0005524">
    <property type="term" value="F:ATP binding"/>
    <property type="evidence" value="ECO:0007669"/>
    <property type="project" value="InterPro"/>
</dbReference>
<comment type="caution">
    <text evidence="4">The sequence shown here is derived from an EMBL/GenBank/DDBJ whole genome shotgun (WGS) entry which is preliminary data.</text>
</comment>
<evidence type="ECO:0000259" key="2">
    <source>
        <dbReference type="PROSITE" id="PS50004"/>
    </source>
</evidence>
<accession>A0A9N9ASL4</accession>
<evidence type="ECO:0000313" key="4">
    <source>
        <dbReference type="EMBL" id="CAG8538627.1"/>
    </source>
</evidence>
<protein>
    <submittedName>
        <fullName evidence="4">1016_t:CDS:1</fullName>
    </submittedName>
</protein>
<dbReference type="OrthoDB" id="2449239at2759"/>
<dbReference type="Gene3D" id="1.10.510.10">
    <property type="entry name" value="Transferase(Phosphotransferase) domain 1"/>
    <property type="match status" value="1"/>
</dbReference>
<dbReference type="Pfam" id="PF00069">
    <property type="entry name" value="Pkinase"/>
    <property type="match status" value="1"/>
</dbReference>
<dbReference type="GO" id="GO:0004674">
    <property type="term" value="F:protein serine/threonine kinase activity"/>
    <property type="evidence" value="ECO:0007669"/>
    <property type="project" value="TreeGrafter"/>
</dbReference>
<dbReference type="PANTHER" id="PTHR44167">
    <property type="entry name" value="OVARIAN-SPECIFIC SERINE/THREONINE-PROTEIN KINASE LOK-RELATED"/>
    <property type="match status" value="1"/>
</dbReference>
<keyword evidence="5" id="KW-1185">Reference proteome</keyword>
<feature type="compositionally biased region" description="Polar residues" evidence="1">
    <location>
        <begin position="372"/>
        <end position="381"/>
    </location>
</feature>
<dbReference type="AlphaFoldDB" id="A0A9N9ASL4"/>
<dbReference type="InterPro" id="IPR000008">
    <property type="entry name" value="C2_dom"/>
</dbReference>
<reference evidence="4" key="1">
    <citation type="submission" date="2021-06" db="EMBL/GenBank/DDBJ databases">
        <authorList>
            <person name="Kallberg Y."/>
            <person name="Tangrot J."/>
            <person name="Rosling A."/>
        </authorList>
    </citation>
    <scope>NUCLEOTIDE SEQUENCE</scope>
    <source>
        <strain evidence="4">MT106</strain>
    </source>
</reference>
<dbReference type="SUPFAM" id="SSF56112">
    <property type="entry name" value="Protein kinase-like (PK-like)"/>
    <property type="match status" value="1"/>
</dbReference>
<dbReference type="GO" id="GO:0005634">
    <property type="term" value="C:nucleus"/>
    <property type="evidence" value="ECO:0007669"/>
    <property type="project" value="TreeGrafter"/>
</dbReference>
<dbReference type="InterPro" id="IPR008271">
    <property type="entry name" value="Ser/Thr_kinase_AS"/>
</dbReference>
<dbReference type="InterPro" id="IPR011009">
    <property type="entry name" value="Kinase-like_dom_sf"/>
</dbReference>
<feature type="compositionally biased region" description="Polar residues" evidence="1">
    <location>
        <begin position="346"/>
        <end position="357"/>
    </location>
</feature>
<dbReference type="SUPFAM" id="SSF49562">
    <property type="entry name" value="C2 domain (Calcium/lipid-binding domain, CaLB)"/>
    <property type="match status" value="1"/>
</dbReference>
<feature type="compositionally biased region" description="Low complexity" evidence="1">
    <location>
        <begin position="325"/>
        <end position="340"/>
    </location>
</feature>
<dbReference type="InterPro" id="IPR035892">
    <property type="entry name" value="C2_domain_sf"/>
</dbReference>
<evidence type="ECO:0000256" key="1">
    <source>
        <dbReference type="SAM" id="MobiDB-lite"/>
    </source>
</evidence>
<sequence>MAHPYKSGPSSVASLSSSRLSLPAKRAGILLVKHIRCGLLEKGEKQPRFPLFGGKSRTINLEVVVNGATRLTTESKIDERGKAIWNEHLSYELAPPIRDEYLRVRCFDMKRKGNEAMIGEARADLRLYEKQENRVIMDLMKHDLSVGQIVFDMYFLSGNPPRNADQELADEAREGDKIGMILLNHISCRGLRKTGHLEFVLNKPKIHSTLRYWKVSHNICKYPISMDMLAKDRRKLVLVIQCRYGPQANEFAKTRFEIGSETNWRKLMRGGPIETGELTFTEGGLDAGYIRFSLSLHEFTSFQRLFEEDEYDSLSAHSGQIVRRMSGSSTTSSIGSDMTSNRNTHRNTLNKLTGKTNVNEEHPEITDEPQDDAQSFTQAETSLKKKPTQILTGKEIVEDIEGGESSVDPEQLSNQSRRPSTNQPSPPSPMSNPSDDDPHTRSSLSRTGSMIRGKTIRSPSNEDFRFPPPIQERPESKIVCSKYVILHAIGDDDEFGSNERSNRYRNRLYKGQHIITSKPVIIKAFSRRAPWETETSFLRELQSSHVKHVVGWEDMEYSHSMSGYISVTSFAGDTLERYQYKIRDGIAIKHLLLSISTALKYFHDKEIAHLDLKPSNIICKQTDIYKIRVCDWESAKRFNDYLLPNGGDNEINPFCSRGFTAPEVVLQNDSDLRVSHAQDIFSLAAIFYFLYNKNTIYESFDDLKNMTSFEHIRGDFSDEQARKLALKMLDFNPAERPTIQRVLDSMYFRGGTNTEQYTREVSQQSPTNTI</sequence>
<dbReference type="PROSITE" id="PS50011">
    <property type="entry name" value="PROTEIN_KINASE_DOM"/>
    <property type="match status" value="1"/>
</dbReference>
<dbReference type="EMBL" id="CAJVPL010000897">
    <property type="protein sequence ID" value="CAG8538627.1"/>
    <property type="molecule type" value="Genomic_DNA"/>
</dbReference>
<feature type="region of interest" description="Disordered" evidence="1">
    <location>
        <begin position="322"/>
        <end position="471"/>
    </location>
</feature>
<dbReference type="InterPro" id="IPR000719">
    <property type="entry name" value="Prot_kinase_dom"/>
</dbReference>
<name>A0A9N9ASL4_9GLOM</name>
<dbReference type="GO" id="GO:0005737">
    <property type="term" value="C:cytoplasm"/>
    <property type="evidence" value="ECO:0007669"/>
    <property type="project" value="TreeGrafter"/>
</dbReference>
<dbReference type="Pfam" id="PF00168">
    <property type="entry name" value="C2"/>
    <property type="match status" value="1"/>
</dbReference>
<gene>
    <name evidence="4" type="ORF">AGERDE_LOCUS6072</name>
</gene>
<evidence type="ECO:0000259" key="3">
    <source>
        <dbReference type="PROSITE" id="PS50011"/>
    </source>
</evidence>
<dbReference type="CDD" id="cd00180">
    <property type="entry name" value="PKc"/>
    <property type="match status" value="1"/>
</dbReference>
<dbReference type="SMART" id="SM00220">
    <property type="entry name" value="S_TKc"/>
    <property type="match status" value="1"/>
</dbReference>
<dbReference type="Proteomes" id="UP000789831">
    <property type="component" value="Unassembled WGS sequence"/>
</dbReference>
<dbReference type="PROSITE" id="PS00108">
    <property type="entry name" value="PROTEIN_KINASE_ST"/>
    <property type="match status" value="1"/>
</dbReference>